<dbReference type="Gene3D" id="2.70.70.10">
    <property type="entry name" value="Glucose Permease (Domain IIA)"/>
    <property type="match status" value="1"/>
</dbReference>
<dbReference type="InterPro" id="IPR050570">
    <property type="entry name" value="Cell_wall_metabolism_enzyme"/>
</dbReference>
<dbReference type="CDD" id="cd12797">
    <property type="entry name" value="M23_peptidase"/>
    <property type="match status" value="1"/>
</dbReference>
<dbReference type="PANTHER" id="PTHR21666">
    <property type="entry name" value="PEPTIDASE-RELATED"/>
    <property type="match status" value="1"/>
</dbReference>
<protein>
    <submittedName>
        <fullName evidence="2">Peptidase M23</fullName>
    </submittedName>
</protein>
<dbReference type="Proteomes" id="UP001207736">
    <property type="component" value="Unassembled WGS sequence"/>
</dbReference>
<dbReference type="Pfam" id="PF01551">
    <property type="entry name" value="Peptidase_M23"/>
    <property type="match status" value="1"/>
</dbReference>
<dbReference type="InterPro" id="IPR016047">
    <property type="entry name" value="M23ase_b-sheet_dom"/>
</dbReference>
<evidence type="ECO:0000313" key="2">
    <source>
        <dbReference type="EMBL" id="GJM50719.1"/>
    </source>
</evidence>
<gene>
    <name evidence="2" type="ORF">RCZ15_16920</name>
    <name evidence="3" type="ORF">RCZ16_01900</name>
</gene>
<proteinExistence type="predicted"/>
<dbReference type="Proteomes" id="UP001208692">
    <property type="component" value="Unassembled WGS sequence"/>
</dbReference>
<dbReference type="SUPFAM" id="SSF51261">
    <property type="entry name" value="Duplicated hybrid motif"/>
    <property type="match status" value="1"/>
</dbReference>
<dbReference type="InterPro" id="IPR011055">
    <property type="entry name" value="Dup_hybrid_motif"/>
</dbReference>
<feature type="domain" description="M23ase beta-sheet core" evidence="1">
    <location>
        <begin position="58"/>
        <end position="126"/>
    </location>
</feature>
<evidence type="ECO:0000259" key="1">
    <source>
        <dbReference type="Pfam" id="PF01551"/>
    </source>
</evidence>
<dbReference type="EMBL" id="BQKB01000007">
    <property type="protein sequence ID" value="GJM51872.1"/>
    <property type="molecule type" value="Genomic_DNA"/>
</dbReference>
<dbReference type="EMBL" id="BQKA01000033">
    <property type="protein sequence ID" value="GJM50719.1"/>
    <property type="molecule type" value="Genomic_DNA"/>
</dbReference>
<dbReference type="AlphaFoldDB" id="A0AAV5AVR3"/>
<dbReference type="PANTHER" id="PTHR21666:SF285">
    <property type="entry name" value="M23 FAMILY METALLOPEPTIDASE"/>
    <property type="match status" value="1"/>
</dbReference>
<organism evidence="2 4">
    <name type="scientific">Capnocytophaga catalasegens</name>
    <dbReference type="NCBI Taxonomy" id="1004260"/>
    <lineage>
        <taxon>Bacteria</taxon>
        <taxon>Pseudomonadati</taxon>
        <taxon>Bacteroidota</taxon>
        <taxon>Flavobacteriia</taxon>
        <taxon>Flavobacteriales</taxon>
        <taxon>Flavobacteriaceae</taxon>
        <taxon>Capnocytophaga</taxon>
    </lineage>
</organism>
<evidence type="ECO:0000313" key="3">
    <source>
        <dbReference type="EMBL" id="GJM51872.1"/>
    </source>
</evidence>
<dbReference type="RefSeq" id="WP_264845475.1">
    <property type="nucleotide sequence ID" value="NZ_BPMA01000012.1"/>
</dbReference>
<evidence type="ECO:0000313" key="4">
    <source>
        <dbReference type="Proteomes" id="UP001207736"/>
    </source>
</evidence>
<dbReference type="GO" id="GO:0004222">
    <property type="term" value="F:metalloendopeptidase activity"/>
    <property type="evidence" value="ECO:0007669"/>
    <property type="project" value="TreeGrafter"/>
</dbReference>
<accession>A0AAV5AVR3</accession>
<reference evidence="2 5" key="1">
    <citation type="submission" date="2021-11" db="EMBL/GenBank/DDBJ databases">
        <title>Draft genome sequence of Capnocytophaga sp. strain KC07075 isolated from cat oral cavity.</title>
        <authorList>
            <person name="Suzuki M."/>
            <person name="Imaoka K."/>
            <person name="Kimura M."/>
            <person name="Morikawa S."/>
            <person name="Maeda K."/>
        </authorList>
    </citation>
    <scope>NUCLEOTIDE SEQUENCE</scope>
    <source>
        <strain evidence="2">KC07075</strain>
        <strain evidence="3 5">KC07079</strain>
    </source>
</reference>
<name>A0AAV5AVR3_9FLAO</name>
<evidence type="ECO:0000313" key="5">
    <source>
        <dbReference type="Proteomes" id="UP001208692"/>
    </source>
</evidence>
<keyword evidence="5" id="KW-1185">Reference proteome</keyword>
<sequence length="573" mass="65409">MLQYYKQIFEKKLYFLVFCLLCWSINAQKNYPKNYFGLPVDIPLLLAGNFGELRPNHFHAGIDIKTQGGQGVRIYSIADGVVSRIKVSTRGYGKVIYIEHPNGYTSVYAHLQKFSPEIEAYVKRHQYQKQKYEVELFPQATDFSIKKGDLIALSGNTGGSVAPHLHFEIRDTKTQKSINPRHFGYEITDQIAPILYRLYGYSLNDQSAINGSQFPVQIPFTKQGNNQFVADKIYADGLIGLGVQTIDKKNFTNNIYGIYKATISVNGSFILSYVFDEMNFAEDNYINTLIDYALYFKNSSRIQLMYKKDSNKLSLYSPTNSNGMIDIQEGFTYNVVITLEDFNKNTTQIQIPIEGKKQPITEPLPEPKGTLLVALRDNYYKTDNGNVFFPQQTFYENLYIDVKTQSDTLKVFPNDVPLRKYYNLTIENQGKFKENELSQVLIASVNPKNKRLAPLSTVRKGNTFSTRTKSLGDFVLVKDSIAPTILPVNFSSVKNNVSKLAYLKVKINDNFSGIDQYTPTINGKWILMEYEPKEKMLTFDMSDMTFIDKELIFRLVVKDNVGNENSVTIPLVL</sequence>
<comment type="caution">
    <text evidence="2">The sequence shown here is derived from an EMBL/GenBank/DDBJ whole genome shotgun (WGS) entry which is preliminary data.</text>
</comment>